<sequence length="245" mass="27527">MRRVVQMLEGVVEVSDPPCPSPSYYLSILSKSAGILNCQKKMESFQSANKEYRNEPSTKNKALSEMVTHCNSNLTPTKHYGISSQHHVVDHLDLCNELHFVLSAPNHLDLCILDLAFDSIQELGLIYEKVSKPFNHKRNNSLFHCHIALLLLFLLSSWFESGRSSTSSLVQNQKSLQCKSHLKSRAALPVDDNMFSMVPFFASSPISNISHSRTPNLVAFVIIENKPKLCQLNFGSFLHKITIIG</sequence>
<accession>A0A7J6DVB2</accession>
<name>A0A7J6DVB2_CANSA</name>
<gene>
    <name evidence="1" type="ORF">G4B88_000308</name>
</gene>
<keyword evidence="2" id="KW-1185">Reference proteome</keyword>
<organism evidence="1 2">
    <name type="scientific">Cannabis sativa</name>
    <name type="common">Hemp</name>
    <name type="synonym">Marijuana</name>
    <dbReference type="NCBI Taxonomy" id="3483"/>
    <lineage>
        <taxon>Eukaryota</taxon>
        <taxon>Viridiplantae</taxon>
        <taxon>Streptophyta</taxon>
        <taxon>Embryophyta</taxon>
        <taxon>Tracheophyta</taxon>
        <taxon>Spermatophyta</taxon>
        <taxon>Magnoliopsida</taxon>
        <taxon>eudicotyledons</taxon>
        <taxon>Gunneridae</taxon>
        <taxon>Pentapetalae</taxon>
        <taxon>rosids</taxon>
        <taxon>fabids</taxon>
        <taxon>Rosales</taxon>
        <taxon>Cannabaceae</taxon>
        <taxon>Cannabis</taxon>
    </lineage>
</organism>
<proteinExistence type="predicted"/>
<dbReference type="Proteomes" id="UP000583929">
    <property type="component" value="Unassembled WGS sequence"/>
</dbReference>
<evidence type="ECO:0000313" key="1">
    <source>
        <dbReference type="EMBL" id="KAF4350047.1"/>
    </source>
</evidence>
<evidence type="ECO:0000313" key="2">
    <source>
        <dbReference type="Proteomes" id="UP000583929"/>
    </source>
</evidence>
<reference evidence="1 2" key="1">
    <citation type="journal article" date="2020" name="bioRxiv">
        <title>Sequence and annotation of 42 cannabis genomes reveals extensive copy number variation in cannabinoid synthesis and pathogen resistance genes.</title>
        <authorList>
            <person name="Mckernan K.J."/>
            <person name="Helbert Y."/>
            <person name="Kane L.T."/>
            <person name="Ebling H."/>
            <person name="Zhang L."/>
            <person name="Liu B."/>
            <person name="Eaton Z."/>
            <person name="Mclaughlin S."/>
            <person name="Kingan S."/>
            <person name="Baybayan P."/>
            <person name="Concepcion G."/>
            <person name="Jordan M."/>
            <person name="Riva A."/>
            <person name="Barbazuk W."/>
            <person name="Harkins T."/>
        </authorList>
    </citation>
    <scope>NUCLEOTIDE SEQUENCE [LARGE SCALE GENOMIC DNA]</scope>
    <source>
        <strain evidence="2">cv. Jamaican Lion 4</strain>
        <tissue evidence="1">Leaf</tissue>
    </source>
</reference>
<comment type="caution">
    <text evidence="1">The sequence shown here is derived from an EMBL/GenBank/DDBJ whole genome shotgun (WGS) entry which is preliminary data.</text>
</comment>
<dbReference type="AlphaFoldDB" id="A0A7J6DVB2"/>
<protein>
    <submittedName>
        <fullName evidence="1">Uncharacterized protein</fullName>
    </submittedName>
</protein>
<dbReference type="EMBL" id="JAATIQ010000612">
    <property type="protein sequence ID" value="KAF4350047.1"/>
    <property type="molecule type" value="Genomic_DNA"/>
</dbReference>